<organism evidence="4 5">
    <name type="scientific">Actinomadura viridis</name>
    <dbReference type="NCBI Taxonomy" id="58110"/>
    <lineage>
        <taxon>Bacteria</taxon>
        <taxon>Bacillati</taxon>
        <taxon>Actinomycetota</taxon>
        <taxon>Actinomycetes</taxon>
        <taxon>Streptosporangiales</taxon>
        <taxon>Thermomonosporaceae</taxon>
        <taxon>Actinomadura</taxon>
    </lineage>
</organism>
<evidence type="ECO:0000313" key="5">
    <source>
        <dbReference type="Proteomes" id="UP000614047"/>
    </source>
</evidence>
<dbReference type="PROSITE" id="PS51257">
    <property type="entry name" value="PROKAR_LIPOPROTEIN"/>
    <property type="match status" value="1"/>
</dbReference>
<dbReference type="SMART" id="SM00909">
    <property type="entry name" value="Germane"/>
    <property type="match status" value="1"/>
</dbReference>
<proteinExistence type="predicted"/>
<evidence type="ECO:0000256" key="2">
    <source>
        <dbReference type="SAM" id="SignalP"/>
    </source>
</evidence>
<evidence type="ECO:0000259" key="3">
    <source>
        <dbReference type="SMART" id="SM00909"/>
    </source>
</evidence>
<comment type="caution">
    <text evidence="4">The sequence shown here is derived from an EMBL/GenBank/DDBJ whole genome shotgun (WGS) entry which is preliminary data.</text>
</comment>
<feature type="region of interest" description="Disordered" evidence="1">
    <location>
        <begin position="294"/>
        <end position="316"/>
    </location>
</feature>
<dbReference type="Proteomes" id="UP000614047">
    <property type="component" value="Unassembled WGS sequence"/>
</dbReference>
<keyword evidence="5" id="KW-1185">Reference proteome</keyword>
<dbReference type="Pfam" id="PF10646">
    <property type="entry name" value="Germane"/>
    <property type="match status" value="1"/>
</dbReference>
<evidence type="ECO:0000313" key="4">
    <source>
        <dbReference type="EMBL" id="MBG6086721.1"/>
    </source>
</evidence>
<dbReference type="Pfam" id="PF10647">
    <property type="entry name" value="Gmad1"/>
    <property type="match status" value="1"/>
</dbReference>
<feature type="signal peptide" evidence="2">
    <location>
        <begin position="1"/>
        <end position="21"/>
    </location>
</feature>
<feature type="domain" description="GerMN" evidence="3">
    <location>
        <begin position="211"/>
        <end position="298"/>
    </location>
</feature>
<gene>
    <name evidence="4" type="ORF">IW256_000834</name>
</gene>
<dbReference type="AlphaFoldDB" id="A0A931GKS6"/>
<keyword evidence="2" id="KW-0732">Signal</keyword>
<feature type="chain" id="PRO_5038526368" description="GerMN domain-containing protein" evidence="2">
    <location>
        <begin position="22"/>
        <end position="588"/>
    </location>
</feature>
<dbReference type="RefSeq" id="WP_197009676.1">
    <property type="nucleotide sequence ID" value="NZ_BAABES010000007.1"/>
</dbReference>
<protein>
    <recommendedName>
        <fullName evidence="3">GerMN domain-containing protein</fullName>
    </recommendedName>
</protein>
<accession>A0A931GKS6</accession>
<dbReference type="InterPro" id="IPR019606">
    <property type="entry name" value="GerMN"/>
</dbReference>
<reference evidence="4" key="1">
    <citation type="submission" date="2020-11" db="EMBL/GenBank/DDBJ databases">
        <title>Sequencing the genomes of 1000 actinobacteria strains.</title>
        <authorList>
            <person name="Klenk H.-P."/>
        </authorList>
    </citation>
    <scope>NUCLEOTIDE SEQUENCE</scope>
    <source>
        <strain evidence="4">DSM 43175</strain>
    </source>
</reference>
<dbReference type="InterPro" id="IPR059026">
    <property type="entry name" value="LpqB_N"/>
</dbReference>
<name>A0A931GKS6_9ACTN</name>
<evidence type="ECO:0000256" key="1">
    <source>
        <dbReference type="SAM" id="MobiDB-lite"/>
    </source>
</evidence>
<dbReference type="Pfam" id="PF25976">
    <property type="entry name" value="LpqB_N"/>
    <property type="match status" value="1"/>
</dbReference>
<dbReference type="InterPro" id="IPR018910">
    <property type="entry name" value="LpqB_C"/>
</dbReference>
<feature type="compositionally biased region" description="Polar residues" evidence="1">
    <location>
        <begin position="299"/>
        <end position="310"/>
    </location>
</feature>
<dbReference type="EMBL" id="JADOUA010000001">
    <property type="protein sequence ID" value="MBG6086721.1"/>
    <property type="molecule type" value="Genomic_DNA"/>
</dbReference>
<sequence length="588" mass="63141">MTWRKAVCAAAAAALFLGGCASVPSGGRVISGRPAEGSDQADHPYVRLVPVRPRPEWGPGQIVSGFLAACASFDDGHAVARDYLSGSTLWRPGARPAVTVLQDRQEPEVVREAATVATVRVRGQRLGTIDPSGQYTADPKPVEVTFQLGRTPHGTWRVTGLPAEVQNGLLLTKSDVDRAFRPANLFFFAPDRRTLVPNGIFLPMVNRQDLPAHLVRALLDGPTSWLEPAVDSAFPPRTRLRGRGVTVSQDVATVDLTREARAGSLERMSAQLSWTLRQLPDIKQWRLRIDGETVAPAGTPSTQPVRSWQANDPDGAPSDQTAYVIGAAGHLSQLLRDQPQPVATGTGGRLARPAVAPDFVEVAGLSPAGDRLLAGDLVAGAANLRTLLKASRRGARFTPPSWDRAGRLWTVESTDDKSWLWVRERRGRPPVRVAHWGLGGREVLAFRVARDGVRAAAIVNVDGRAQVQLGRIVHEDGTDVGSFLPVSSELGGAIDLAWRDYGTLAVLGRKNLDSQTLPYLVPVGGGTISSLGGGSLGVPQSIAAAPDEPVLIGTRSSHTRQVCRQRTPREQFSEWVCNIPAADPTYPR</sequence>